<comment type="caution">
    <text evidence="11">The sequence shown here is derived from an EMBL/GenBank/DDBJ whole genome shotgun (WGS) entry which is preliminary data.</text>
</comment>
<keyword evidence="3 9" id="KW-0813">Transport</keyword>
<dbReference type="CDD" id="cd06261">
    <property type="entry name" value="TM_PBP2"/>
    <property type="match status" value="1"/>
</dbReference>
<protein>
    <submittedName>
        <fullName evidence="11">Amino acid ABC transporter permease</fullName>
    </submittedName>
</protein>
<dbReference type="InterPro" id="IPR000515">
    <property type="entry name" value="MetI-like"/>
</dbReference>
<evidence type="ECO:0000256" key="5">
    <source>
        <dbReference type="ARBA" id="ARBA00022692"/>
    </source>
</evidence>
<keyword evidence="12" id="KW-1185">Reference proteome</keyword>
<dbReference type="AlphaFoldDB" id="A0A941DY82"/>
<dbReference type="SUPFAM" id="SSF161098">
    <property type="entry name" value="MetI-like"/>
    <property type="match status" value="1"/>
</dbReference>
<organism evidence="11 12">
    <name type="scientific">Virgibacillus salarius</name>
    <dbReference type="NCBI Taxonomy" id="447199"/>
    <lineage>
        <taxon>Bacteria</taxon>
        <taxon>Bacillati</taxon>
        <taxon>Bacillota</taxon>
        <taxon>Bacilli</taxon>
        <taxon>Bacillales</taxon>
        <taxon>Bacillaceae</taxon>
        <taxon>Virgibacillus</taxon>
    </lineage>
</organism>
<dbReference type="Gene3D" id="1.10.3720.10">
    <property type="entry name" value="MetI-like"/>
    <property type="match status" value="1"/>
</dbReference>
<evidence type="ECO:0000256" key="4">
    <source>
        <dbReference type="ARBA" id="ARBA00022475"/>
    </source>
</evidence>
<evidence type="ECO:0000256" key="1">
    <source>
        <dbReference type="ARBA" id="ARBA00004651"/>
    </source>
</evidence>
<dbReference type="PANTHER" id="PTHR30614:SF20">
    <property type="entry name" value="GLUTAMINE TRANSPORT SYSTEM PERMEASE PROTEIN GLNP"/>
    <property type="match status" value="1"/>
</dbReference>
<dbReference type="Pfam" id="PF00528">
    <property type="entry name" value="BPD_transp_1"/>
    <property type="match status" value="1"/>
</dbReference>
<gene>
    <name evidence="11" type="ORF">KCX74_16295</name>
</gene>
<keyword evidence="8 9" id="KW-0472">Membrane</keyword>
<evidence type="ECO:0000256" key="8">
    <source>
        <dbReference type="ARBA" id="ARBA00023136"/>
    </source>
</evidence>
<reference evidence="11" key="1">
    <citation type="submission" date="2021-04" db="EMBL/GenBank/DDBJ databases">
        <title>Isolation and polyphasic classification of algal microorganism.</title>
        <authorList>
            <person name="Wang S."/>
        </authorList>
    </citation>
    <scope>NUCLEOTIDE SEQUENCE</scope>
    <source>
        <strain evidence="11">720a</strain>
    </source>
</reference>
<keyword evidence="4" id="KW-1003">Cell membrane</keyword>
<comment type="similarity">
    <text evidence="2">Belongs to the binding-protein-dependent transport system permease family. HisMQ subfamily.</text>
</comment>
<keyword evidence="5 9" id="KW-0812">Transmembrane</keyword>
<evidence type="ECO:0000256" key="2">
    <source>
        <dbReference type="ARBA" id="ARBA00010072"/>
    </source>
</evidence>
<dbReference type="PROSITE" id="PS50928">
    <property type="entry name" value="ABC_TM1"/>
    <property type="match status" value="1"/>
</dbReference>
<proteinExistence type="inferred from homology"/>
<dbReference type="GO" id="GO:0022857">
    <property type="term" value="F:transmembrane transporter activity"/>
    <property type="evidence" value="ECO:0007669"/>
    <property type="project" value="InterPro"/>
</dbReference>
<dbReference type="InterPro" id="IPR010065">
    <property type="entry name" value="AA_ABC_transptr_permease_3TM"/>
</dbReference>
<evidence type="ECO:0000256" key="3">
    <source>
        <dbReference type="ARBA" id="ARBA00022448"/>
    </source>
</evidence>
<evidence type="ECO:0000313" key="12">
    <source>
        <dbReference type="Proteomes" id="UP000675284"/>
    </source>
</evidence>
<dbReference type="InterPro" id="IPR043429">
    <property type="entry name" value="ArtM/GltK/GlnP/TcyL/YhdX-like"/>
</dbReference>
<dbReference type="GO" id="GO:0006865">
    <property type="term" value="P:amino acid transport"/>
    <property type="evidence" value="ECO:0007669"/>
    <property type="project" value="UniProtKB-KW"/>
</dbReference>
<feature type="domain" description="ABC transmembrane type-1" evidence="10">
    <location>
        <begin position="21"/>
        <end position="210"/>
    </location>
</feature>
<dbReference type="PANTHER" id="PTHR30614">
    <property type="entry name" value="MEMBRANE COMPONENT OF AMINO ACID ABC TRANSPORTER"/>
    <property type="match status" value="1"/>
</dbReference>
<comment type="subcellular location">
    <subcellularLocation>
        <location evidence="1 9">Cell membrane</location>
        <topology evidence="1 9">Multi-pass membrane protein</topology>
    </subcellularLocation>
</comment>
<sequence length="220" mass="24318">MAVEFNWLQVIDFLPELVTGLYYTLLISVVGLAIGFILGGVFGLGRIANNKVIKGISTVYVEIIRGTPVLVQAIWIYFALPLIIGFEIESIIAGIIVIALNSGAYIAEIVRGAVQSIDRGQAEAGRSLGLNHSQTMRYIIWPQAFKRMIPPLGNQFIISIKDTSLLSVILVPELIFQGRLIAANHFNAVEIYTTVAVFYLAITLTLSFILRVIERRLDIQ</sequence>
<dbReference type="NCBIfam" id="TIGR01726">
    <property type="entry name" value="HEQRo_perm_3TM"/>
    <property type="match status" value="1"/>
</dbReference>
<evidence type="ECO:0000256" key="9">
    <source>
        <dbReference type="RuleBase" id="RU363032"/>
    </source>
</evidence>
<evidence type="ECO:0000256" key="7">
    <source>
        <dbReference type="ARBA" id="ARBA00022989"/>
    </source>
</evidence>
<name>A0A941DY82_9BACI</name>
<evidence type="ECO:0000313" key="11">
    <source>
        <dbReference type="EMBL" id="MBR7797591.1"/>
    </source>
</evidence>
<dbReference type="InterPro" id="IPR035906">
    <property type="entry name" value="MetI-like_sf"/>
</dbReference>
<feature type="transmembrane region" description="Helical" evidence="9">
    <location>
        <begin position="191"/>
        <end position="213"/>
    </location>
</feature>
<dbReference type="Proteomes" id="UP000675284">
    <property type="component" value="Unassembled WGS sequence"/>
</dbReference>
<dbReference type="FunFam" id="1.10.3720.10:FF:000033">
    <property type="entry name" value="Polar amino acid ABC transporter permease"/>
    <property type="match status" value="1"/>
</dbReference>
<feature type="transmembrane region" description="Helical" evidence="9">
    <location>
        <begin position="63"/>
        <end position="84"/>
    </location>
</feature>
<keyword evidence="6" id="KW-0029">Amino-acid transport</keyword>
<dbReference type="GO" id="GO:0043190">
    <property type="term" value="C:ATP-binding cassette (ABC) transporter complex"/>
    <property type="evidence" value="ECO:0007669"/>
    <property type="project" value="InterPro"/>
</dbReference>
<dbReference type="RefSeq" id="WP_026679966.1">
    <property type="nucleotide sequence ID" value="NZ_BAAACY010000016.1"/>
</dbReference>
<feature type="transmembrane region" description="Helical" evidence="9">
    <location>
        <begin position="20"/>
        <end position="42"/>
    </location>
</feature>
<evidence type="ECO:0000256" key="6">
    <source>
        <dbReference type="ARBA" id="ARBA00022970"/>
    </source>
</evidence>
<keyword evidence="7 9" id="KW-1133">Transmembrane helix</keyword>
<accession>A0A941DY82</accession>
<dbReference type="EMBL" id="JAGSOT010000061">
    <property type="protein sequence ID" value="MBR7797591.1"/>
    <property type="molecule type" value="Genomic_DNA"/>
</dbReference>
<evidence type="ECO:0000259" key="10">
    <source>
        <dbReference type="PROSITE" id="PS50928"/>
    </source>
</evidence>
<feature type="transmembrane region" description="Helical" evidence="9">
    <location>
        <begin position="90"/>
        <end position="110"/>
    </location>
</feature>